<dbReference type="Pfam" id="PF00147">
    <property type="entry name" value="Fibrinogen_C"/>
    <property type="match status" value="2"/>
</dbReference>
<dbReference type="Proteomes" id="UP000275408">
    <property type="component" value="Unassembled WGS sequence"/>
</dbReference>
<evidence type="ECO:0000256" key="2">
    <source>
        <dbReference type="ARBA" id="ARBA00022729"/>
    </source>
</evidence>
<feature type="domain" description="EGF-like" evidence="5">
    <location>
        <begin position="119"/>
        <end position="157"/>
    </location>
</feature>
<keyword evidence="9" id="KW-1185">Reference proteome</keyword>
<dbReference type="Pfam" id="PF00024">
    <property type="entry name" value="PAN_1"/>
    <property type="match status" value="2"/>
</dbReference>
<name>A0A3M6V0S5_POCDA</name>
<dbReference type="PROSITE" id="PS50026">
    <property type="entry name" value="EGF_3"/>
    <property type="match status" value="3"/>
</dbReference>
<dbReference type="SUPFAM" id="SSF56496">
    <property type="entry name" value="Fibrinogen C-terminal domain-like"/>
    <property type="match status" value="2"/>
</dbReference>
<dbReference type="PANTHER" id="PTHR12916:SF4">
    <property type="entry name" value="UNINFLATABLE, ISOFORM C"/>
    <property type="match status" value="1"/>
</dbReference>
<dbReference type="InterPro" id="IPR002181">
    <property type="entry name" value="Fibrinogen_a/b/g_C_dom"/>
</dbReference>
<evidence type="ECO:0000256" key="3">
    <source>
        <dbReference type="ARBA" id="ARBA00022737"/>
    </source>
</evidence>
<dbReference type="AlphaFoldDB" id="A0A3M6V0S5"/>
<feature type="domain" description="EGF-like" evidence="5">
    <location>
        <begin position="561"/>
        <end position="599"/>
    </location>
</feature>
<dbReference type="CDD" id="cd00054">
    <property type="entry name" value="EGF_CA"/>
    <property type="match status" value="1"/>
</dbReference>
<dbReference type="InterPro" id="IPR036056">
    <property type="entry name" value="Fibrinogen-like_C"/>
</dbReference>
<feature type="disulfide bond" evidence="4">
    <location>
        <begin position="362"/>
        <end position="379"/>
    </location>
</feature>
<dbReference type="Gene3D" id="3.90.215.10">
    <property type="entry name" value="Gamma Fibrinogen, chain A, domain 1"/>
    <property type="match status" value="2"/>
</dbReference>
<keyword evidence="4" id="KW-1015">Disulfide bond</keyword>
<dbReference type="PROSITE" id="PS51406">
    <property type="entry name" value="FIBRINOGEN_C_2"/>
    <property type="match status" value="2"/>
</dbReference>
<dbReference type="Gene3D" id="2.10.25.10">
    <property type="entry name" value="Laminin"/>
    <property type="match status" value="3"/>
</dbReference>
<evidence type="ECO:0000256" key="1">
    <source>
        <dbReference type="ARBA" id="ARBA00022536"/>
    </source>
</evidence>
<gene>
    <name evidence="8" type="ORF">pdam_00016366</name>
</gene>
<dbReference type="NCBIfam" id="NF040941">
    <property type="entry name" value="GGGWT_bact"/>
    <property type="match status" value="2"/>
</dbReference>
<dbReference type="EMBL" id="RCHS01000360">
    <property type="protein sequence ID" value="RMX59364.1"/>
    <property type="molecule type" value="Genomic_DNA"/>
</dbReference>
<evidence type="ECO:0000313" key="8">
    <source>
        <dbReference type="EMBL" id="RMX59364.1"/>
    </source>
</evidence>
<dbReference type="SMART" id="SM00473">
    <property type="entry name" value="PAN_AP"/>
    <property type="match status" value="2"/>
</dbReference>
<feature type="disulfide bond" evidence="4">
    <location>
        <begin position="570"/>
        <end position="587"/>
    </location>
</feature>
<feature type="domain" description="Fibrinogen C-terminal" evidence="7">
    <location>
        <begin position="596"/>
        <end position="646"/>
    </location>
</feature>
<dbReference type="OrthoDB" id="5980158at2759"/>
<keyword evidence="3" id="KW-0677">Repeat</keyword>
<dbReference type="PANTHER" id="PTHR12916">
    <property type="entry name" value="CYTOCHROME C OXIDASE POLYPEPTIDE VIC-2"/>
    <property type="match status" value="1"/>
</dbReference>
<evidence type="ECO:0008006" key="10">
    <source>
        <dbReference type="Google" id="ProtNLM"/>
    </source>
</evidence>
<feature type="disulfide bond" evidence="4">
    <location>
        <begin position="589"/>
        <end position="598"/>
    </location>
</feature>
<dbReference type="SMART" id="SM00181">
    <property type="entry name" value="EGF"/>
    <property type="match status" value="3"/>
</dbReference>
<dbReference type="PROSITE" id="PS50948">
    <property type="entry name" value="PAN"/>
    <property type="match status" value="1"/>
</dbReference>
<comment type="caution">
    <text evidence="8">The sequence shown here is derived from an EMBL/GenBank/DDBJ whole genome shotgun (WGS) entry which is preliminary data.</text>
</comment>
<protein>
    <recommendedName>
        <fullName evidence="10">EGF-like domain-containing protein</fullName>
    </recommendedName>
</protein>
<reference evidence="8 9" key="1">
    <citation type="journal article" date="2018" name="Sci. Rep.">
        <title>Comparative analysis of the Pocillopora damicornis genome highlights role of immune system in coral evolution.</title>
        <authorList>
            <person name="Cunning R."/>
            <person name="Bay R.A."/>
            <person name="Gillette P."/>
            <person name="Baker A.C."/>
            <person name="Traylor-Knowles N."/>
        </authorList>
    </citation>
    <scope>NUCLEOTIDE SEQUENCE [LARGE SCALE GENOMIC DNA]</scope>
    <source>
        <strain evidence="8">RSMAS</strain>
        <tissue evidence="8">Whole animal</tissue>
    </source>
</reference>
<dbReference type="SUPFAM" id="SSF57196">
    <property type="entry name" value="EGF/Laminin"/>
    <property type="match status" value="3"/>
</dbReference>
<dbReference type="Pfam" id="PF00008">
    <property type="entry name" value="EGF"/>
    <property type="match status" value="1"/>
</dbReference>
<evidence type="ECO:0000259" key="6">
    <source>
        <dbReference type="PROSITE" id="PS50948"/>
    </source>
</evidence>
<proteinExistence type="predicted"/>
<dbReference type="InterPro" id="IPR014716">
    <property type="entry name" value="Fibrinogen_a/b/g_C_1"/>
</dbReference>
<feature type="disulfide bond" evidence="4">
    <location>
        <begin position="128"/>
        <end position="145"/>
    </location>
</feature>
<evidence type="ECO:0000259" key="5">
    <source>
        <dbReference type="PROSITE" id="PS50026"/>
    </source>
</evidence>
<sequence length="818" mass="92492">MFLDILYFSGVFAILTQLNIAQYISLKGSLDDGYSGVFVYGNCFPFLNHKLNTTPFESRAVVATEDCIEACTVSHRCRSINFKAVPEKDKKFICQLLESDKFNSTDLFAASLDFHHYSFVAPCERNPCKNGGTCVPDHQKYEYKCACVRSTKGSHCDKFYQSCAELRDVGVTESGIYMIQDQHSDSGFYVYCDQEHIEGGWTMVFKAVSGIGSDVYQLWSASNGLFEEKIEALNVNSSFRNHYKNRLVNRWQTVAPKESNNENWFTKNRVISSPWTDLKSNLPTYFSIPGADGRRFYVHGPHPGCDGDYGWLSITQYHCTYETSLPSTSFIYSRLQTKTNWNVQENVGVADVLVAPCYHNPCKNGGKCRPVIEKYDFNCQCTEHFGGKKCDLRELDYGIQSSDDPLNENNAEVLNTTSTPKEHYKNRMIRNWNTLGLKEMKVNHVANTYSCFLFILCRFLFAYSVAELSNFKNSYSDGYFLFGNPVPFRRHQLNSSSNISYEVESEEECLLGCINTSNCQSVNFKIAAGNDGRFLCYLLDTDKFTFPQLFNVSGDFHHYSFTSPCQNDPCLNGGTCYSVRGQYDFKCTCPPGLQGKLCNISYQSCIELLNAGYILSGVYVIKPSQSEGLISVYCDQFSRGGGWTMVFKLVSGVSTIPHQLWTSSSVLNEDKPEALTTNSDLKAHYKNRMVTNWQTVNPTEARVALYTEGKEDLSIVFNSTSSNNVNWFSETRVTDSPWTDLNTEPLLYFSIEGCCTKRDFYIVRNHGGCSEDAGWLATASANCDWEGKYPESTTLYSKLTTYTSFKRTENMGTADVMV</sequence>
<feature type="domain" description="Fibrinogen C-terminal" evidence="7">
    <location>
        <begin position="154"/>
        <end position="204"/>
    </location>
</feature>
<evidence type="ECO:0000313" key="9">
    <source>
        <dbReference type="Proteomes" id="UP000275408"/>
    </source>
</evidence>
<dbReference type="SUPFAM" id="SSF57414">
    <property type="entry name" value="Hairpin loop containing domain-like"/>
    <property type="match status" value="2"/>
</dbReference>
<feature type="domain" description="EGF-like" evidence="5">
    <location>
        <begin position="353"/>
        <end position="391"/>
    </location>
</feature>
<dbReference type="InterPro" id="IPR000742">
    <property type="entry name" value="EGF"/>
</dbReference>
<feature type="non-terminal residue" evidence="8">
    <location>
        <position position="818"/>
    </location>
</feature>
<keyword evidence="2" id="KW-0732">Signal</keyword>
<keyword evidence="1 4" id="KW-0245">EGF-like domain</keyword>
<dbReference type="InterPro" id="IPR003609">
    <property type="entry name" value="Pan_app"/>
</dbReference>
<feature type="domain" description="Apple" evidence="6">
    <location>
        <begin position="43"/>
        <end position="121"/>
    </location>
</feature>
<evidence type="ECO:0000256" key="4">
    <source>
        <dbReference type="PROSITE-ProRule" id="PRU00076"/>
    </source>
</evidence>
<evidence type="ECO:0000259" key="7">
    <source>
        <dbReference type="PROSITE" id="PS51406"/>
    </source>
</evidence>
<feature type="disulfide bond" evidence="4">
    <location>
        <begin position="147"/>
        <end position="156"/>
    </location>
</feature>
<organism evidence="8 9">
    <name type="scientific">Pocillopora damicornis</name>
    <name type="common">Cauliflower coral</name>
    <name type="synonym">Millepora damicornis</name>
    <dbReference type="NCBI Taxonomy" id="46731"/>
    <lineage>
        <taxon>Eukaryota</taxon>
        <taxon>Metazoa</taxon>
        <taxon>Cnidaria</taxon>
        <taxon>Anthozoa</taxon>
        <taxon>Hexacorallia</taxon>
        <taxon>Scleractinia</taxon>
        <taxon>Astrocoeniina</taxon>
        <taxon>Pocilloporidae</taxon>
        <taxon>Pocillopora</taxon>
    </lineage>
</organism>
<accession>A0A3M6V0S5</accession>
<feature type="disulfide bond" evidence="4">
    <location>
        <begin position="381"/>
        <end position="390"/>
    </location>
</feature>
<dbReference type="PROSITE" id="PS00022">
    <property type="entry name" value="EGF_1"/>
    <property type="match status" value="3"/>
</dbReference>
<comment type="caution">
    <text evidence="4">Lacks conserved residue(s) required for the propagation of feature annotation.</text>
</comment>